<dbReference type="Proteomes" id="UP000182680">
    <property type="component" value="Unassembled WGS sequence"/>
</dbReference>
<evidence type="ECO:0000313" key="3">
    <source>
        <dbReference type="Proteomes" id="UP000182680"/>
    </source>
</evidence>
<protein>
    <submittedName>
        <fullName evidence="2">Uncharacterized protein</fullName>
    </submittedName>
</protein>
<feature type="region of interest" description="Disordered" evidence="1">
    <location>
        <begin position="46"/>
        <end position="65"/>
    </location>
</feature>
<evidence type="ECO:0000313" key="2">
    <source>
        <dbReference type="EMBL" id="SFW31352.1"/>
    </source>
</evidence>
<accession>A0AA94L1K9</accession>
<comment type="caution">
    <text evidence="2">The sequence shown here is derived from an EMBL/GenBank/DDBJ whole genome shotgun (WGS) entry which is preliminary data.</text>
</comment>
<sequence length="65" mass="7660">MPRIRGRRLPQGRFGSHWVKEAGNAGCRFFRLVWWEKKQPLCVRKTKTPEGGTQRNMYALNETAR</sequence>
<proteinExistence type="predicted"/>
<gene>
    <name evidence="2" type="ORF">SAMN02910291_00781</name>
</gene>
<dbReference type="AlphaFoldDB" id="A0AA94L1K9"/>
<organism evidence="2 3">
    <name type="scientific">Desulfovibrio desulfuricans</name>
    <dbReference type="NCBI Taxonomy" id="876"/>
    <lineage>
        <taxon>Bacteria</taxon>
        <taxon>Pseudomonadati</taxon>
        <taxon>Thermodesulfobacteriota</taxon>
        <taxon>Desulfovibrionia</taxon>
        <taxon>Desulfovibrionales</taxon>
        <taxon>Desulfovibrionaceae</taxon>
        <taxon>Desulfovibrio</taxon>
    </lineage>
</organism>
<evidence type="ECO:0000256" key="1">
    <source>
        <dbReference type="SAM" id="MobiDB-lite"/>
    </source>
</evidence>
<dbReference type="EMBL" id="FPIW01000009">
    <property type="protein sequence ID" value="SFW31352.1"/>
    <property type="molecule type" value="Genomic_DNA"/>
</dbReference>
<name>A0AA94L1K9_DESDE</name>
<reference evidence="3" key="1">
    <citation type="submission" date="2016-11" db="EMBL/GenBank/DDBJ databases">
        <authorList>
            <person name="Jaros S."/>
            <person name="Januszkiewicz K."/>
            <person name="Wedrychowicz H."/>
        </authorList>
    </citation>
    <scope>NUCLEOTIDE SEQUENCE [LARGE SCALE GENOMIC DNA]</scope>
    <source>
        <strain evidence="3">DSM 7057</strain>
    </source>
</reference>